<sequence length="154" mass="17238">MRSDADKENPDKQIAEGPNLVLDSMARVTLADNHAGRECSECRRKTGGGRDNRRPERNGEREELGKFRIATRRYPTGKHLQRATGNEQSCNQCHCTGDDRYHAMSLGGSTHRIVQKQECDSCQVLKQKHCNGQTPLGRSQSVRACEHLEAHGRG</sequence>
<organism evidence="2">
    <name type="scientific">uncultured Alphaproteobacteria bacterium</name>
    <dbReference type="NCBI Taxonomy" id="91750"/>
    <lineage>
        <taxon>Bacteria</taxon>
        <taxon>Pseudomonadati</taxon>
        <taxon>Pseudomonadota</taxon>
        <taxon>Alphaproteobacteria</taxon>
        <taxon>environmental samples</taxon>
    </lineage>
</organism>
<feature type="region of interest" description="Disordered" evidence="1">
    <location>
        <begin position="40"/>
        <end position="70"/>
    </location>
</feature>
<protein>
    <submittedName>
        <fullName evidence="2">Uncharacterized protein</fullName>
    </submittedName>
</protein>
<feature type="region of interest" description="Disordered" evidence="1">
    <location>
        <begin position="1"/>
        <end position="20"/>
    </location>
</feature>
<proteinExistence type="predicted"/>
<evidence type="ECO:0000256" key="1">
    <source>
        <dbReference type="SAM" id="MobiDB-lite"/>
    </source>
</evidence>
<feature type="compositionally biased region" description="Basic and acidic residues" evidence="1">
    <location>
        <begin position="40"/>
        <end position="66"/>
    </location>
</feature>
<dbReference type="EMBL" id="FLUO01000001">
    <property type="protein sequence ID" value="SBV92872.1"/>
    <property type="molecule type" value="Genomic_DNA"/>
</dbReference>
<reference evidence="2" key="1">
    <citation type="submission" date="2016-04" db="EMBL/GenBank/DDBJ databases">
        <authorList>
            <person name="Evans L.H."/>
            <person name="Alamgir A."/>
            <person name="Owens N."/>
            <person name="Weber N.D."/>
            <person name="Virtaneva K."/>
            <person name="Barbian K."/>
            <person name="Babar A."/>
            <person name="Rosenke K."/>
        </authorList>
    </citation>
    <scope>NUCLEOTIDE SEQUENCE</scope>
    <source>
        <strain evidence="2">86</strain>
    </source>
</reference>
<gene>
    <name evidence="2" type="ORF">KL86APRO_10311</name>
</gene>
<feature type="compositionally biased region" description="Basic and acidic residues" evidence="1">
    <location>
        <begin position="1"/>
        <end position="14"/>
    </location>
</feature>
<evidence type="ECO:0000313" key="2">
    <source>
        <dbReference type="EMBL" id="SBV92872.1"/>
    </source>
</evidence>
<dbReference type="AlphaFoldDB" id="A0A212J082"/>
<accession>A0A212J082</accession>
<name>A0A212J082_9PROT</name>